<dbReference type="Proteomes" id="UP000736335">
    <property type="component" value="Unassembled WGS sequence"/>
</dbReference>
<dbReference type="Gene3D" id="3.40.50.1820">
    <property type="entry name" value="alpha/beta hydrolase"/>
    <property type="match status" value="1"/>
</dbReference>
<keyword evidence="6" id="KW-1185">Reference proteome</keyword>
<reference evidence="5" key="1">
    <citation type="journal article" date="2020" name="Nat. Commun.">
        <title>Large-scale genome sequencing of mycorrhizal fungi provides insights into the early evolution of symbiotic traits.</title>
        <authorList>
            <person name="Miyauchi S."/>
            <person name="Kiss E."/>
            <person name="Kuo A."/>
            <person name="Drula E."/>
            <person name="Kohler A."/>
            <person name="Sanchez-Garcia M."/>
            <person name="Morin E."/>
            <person name="Andreopoulos B."/>
            <person name="Barry K.W."/>
            <person name="Bonito G."/>
            <person name="Buee M."/>
            <person name="Carver A."/>
            <person name="Chen C."/>
            <person name="Cichocki N."/>
            <person name="Clum A."/>
            <person name="Culley D."/>
            <person name="Crous P.W."/>
            <person name="Fauchery L."/>
            <person name="Girlanda M."/>
            <person name="Hayes R.D."/>
            <person name="Keri Z."/>
            <person name="LaButti K."/>
            <person name="Lipzen A."/>
            <person name="Lombard V."/>
            <person name="Magnuson J."/>
            <person name="Maillard F."/>
            <person name="Murat C."/>
            <person name="Nolan M."/>
            <person name="Ohm R.A."/>
            <person name="Pangilinan J."/>
            <person name="Pereira M.F."/>
            <person name="Perotto S."/>
            <person name="Peter M."/>
            <person name="Pfister S."/>
            <person name="Riley R."/>
            <person name="Sitrit Y."/>
            <person name="Stielow J.B."/>
            <person name="Szollosi G."/>
            <person name="Zifcakova L."/>
            <person name="Stursova M."/>
            <person name="Spatafora J.W."/>
            <person name="Tedersoo L."/>
            <person name="Vaario L.M."/>
            <person name="Yamada A."/>
            <person name="Yan M."/>
            <person name="Wang P."/>
            <person name="Xu J."/>
            <person name="Bruns T."/>
            <person name="Baldrian P."/>
            <person name="Vilgalys R."/>
            <person name="Dunand C."/>
            <person name="Henrissat B."/>
            <person name="Grigoriev I.V."/>
            <person name="Hibbett D."/>
            <person name="Nagy L.G."/>
            <person name="Martin F.M."/>
        </authorList>
    </citation>
    <scope>NUCLEOTIDE SEQUENCE</scope>
    <source>
        <strain evidence="5">UH-Tt-Lm1</strain>
    </source>
</reference>
<feature type="chain" id="PRO_5040399273" description="Peptidase S33 tripeptidyl aminopeptidase-like C-terminal domain-containing protein" evidence="3">
    <location>
        <begin position="23"/>
        <end position="563"/>
    </location>
</feature>
<dbReference type="OrthoDB" id="425534at2759"/>
<name>A0A9P6HFT3_9AGAM</name>
<reference evidence="5" key="2">
    <citation type="submission" date="2020-11" db="EMBL/GenBank/DDBJ databases">
        <authorList>
            <consortium name="DOE Joint Genome Institute"/>
            <person name="Kuo A."/>
            <person name="Miyauchi S."/>
            <person name="Kiss E."/>
            <person name="Drula E."/>
            <person name="Kohler A."/>
            <person name="Sanchez-Garcia M."/>
            <person name="Andreopoulos B."/>
            <person name="Barry K.W."/>
            <person name="Bonito G."/>
            <person name="Buee M."/>
            <person name="Carver A."/>
            <person name="Chen C."/>
            <person name="Cichocki N."/>
            <person name="Clum A."/>
            <person name="Culley D."/>
            <person name="Crous P.W."/>
            <person name="Fauchery L."/>
            <person name="Girlanda M."/>
            <person name="Hayes R."/>
            <person name="Keri Z."/>
            <person name="Labutti K."/>
            <person name="Lipzen A."/>
            <person name="Lombard V."/>
            <person name="Magnuson J."/>
            <person name="Maillard F."/>
            <person name="Morin E."/>
            <person name="Murat C."/>
            <person name="Nolan M."/>
            <person name="Ohm R."/>
            <person name="Pangilinan J."/>
            <person name="Pereira M."/>
            <person name="Perotto S."/>
            <person name="Peter M."/>
            <person name="Riley R."/>
            <person name="Sitrit Y."/>
            <person name="Stielow B."/>
            <person name="Szollosi G."/>
            <person name="Zifcakova L."/>
            <person name="Stursova M."/>
            <person name="Spatafora J.W."/>
            <person name="Tedersoo L."/>
            <person name="Vaario L.-M."/>
            <person name="Yamada A."/>
            <person name="Yan M."/>
            <person name="Wang P."/>
            <person name="Xu J."/>
            <person name="Bruns T."/>
            <person name="Baldrian P."/>
            <person name="Vilgalys R."/>
            <person name="Henrissat B."/>
            <person name="Grigoriev I.V."/>
            <person name="Hibbett D."/>
            <person name="Nagy L.G."/>
            <person name="Martin F.M."/>
        </authorList>
    </citation>
    <scope>NUCLEOTIDE SEQUENCE</scope>
    <source>
        <strain evidence="5">UH-Tt-Lm1</strain>
    </source>
</reference>
<dbReference type="PANTHER" id="PTHR43248">
    <property type="entry name" value="2-SUCCINYL-6-HYDROXY-2,4-CYCLOHEXADIENE-1-CARBOXYLATE SYNTHASE"/>
    <property type="match status" value="1"/>
</dbReference>
<dbReference type="PANTHER" id="PTHR43248:SF25">
    <property type="entry name" value="AB HYDROLASE-1 DOMAIN-CONTAINING PROTEIN-RELATED"/>
    <property type="match status" value="1"/>
</dbReference>
<comment type="caution">
    <text evidence="5">The sequence shown here is derived from an EMBL/GenBank/DDBJ whole genome shotgun (WGS) entry which is preliminary data.</text>
</comment>
<evidence type="ECO:0000313" key="5">
    <source>
        <dbReference type="EMBL" id="KAF9785048.1"/>
    </source>
</evidence>
<evidence type="ECO:0000259" key="4">
    <source>
        <dbReference type="Pfam" id="PF08386"/>
    </source>
</evidence>
<dbReference type="GO" id="GO:0016787">
    <property type="term" value="F:hydrolase activity"/>
    <property type="evidence" value="ECO:0007669"/>
    <property type="project" value="UniProtKB-KW"/>
</dbReference>
<feature type="signal peptide" evidence="3">
    <location>
        <begin position="1"/>
        <end position="22"/>
    </location>
</feature>
<evidence type="ECO:0000256" key="2">
    <source>
        <dbReference type="ARBA" id="ARBA00022801"/>
    </source>
</evidence>
<evidence type="ECO:0000313" key="6">
    <source>
        <dbReference type="Proteomes" id="UP000736335"/>
    </source>
</evidence>
<comment type="similarity">
    <text evidence="1">Belongs to the peptidase S33 family.</text>
</comment>
<evidence type="ECO:0000256" key="3">
    <source>
        <dbReference type="SAM" id="SignalP"/>
    </source>
</evidence>
<dbReference type="AlphaFoldDB" id="A0A9P6HFT3"/>
<evidence type="ECO:0000256" key="1">
    <source>
        <dbReference type="ARBA" id="ARBA00010088"/>
    </source>
</evidence>
<organism evidence="5 6">
    <name type="scientific">Thelephora terrestris</name>
    <dbReference type="NCBI Taxonomy" id="56493"/>
    <lineage>
        <taxon>Eukaryota</taxon>
        <taxon>Fungi</taxon>
        <taxon>Dikarya</taxon>
        <taxon>Basidiomycota</taxon>
        <taxon>Agaricomycotina</taxon>
        <taxon>Agaricomycetes</taxon>
        <taxon>Thelephorales</taxon>
        <taxon>Thelephoraceae</taxon>
        <taxon>Thelephora</taxon>
    </lineage>
</organism>
<keyword evidence="3" id="KW-0732">Signal</keyword>
<dbReference type="EMBL" id="WIUZ02000007">
    <property type="protein sequence ID" value="KAF9785048.1"/>
    <property type="molecule type" value="Genomic_DNA"/>
</dbReference>
<dbReference type="SUPFAM" id="SSF53474">
    <property type="entry name" value="alpha/beta-Hydrolases"/>
    <property type="match status" value="1"/>
</dbReference>
<accession>A0A9P6HFT3</accession>
<proteinExistence type="inferred from homology"/>
<dbReference type="InterPro" id="IPR029058">
    <property type="entry name" value="AB_hydrolase_fold"/>
</dbReference>
<gene>
    <name evidence="5" type="ORF">BJ322DRAFT_1108516</name>
</gene>
<dbReference type="InterPro" id="IPR013595">
    <property type="entry name" value="Pept_S33_TAP-like_C"/>
</dbReference>
<protein>
    <recommendedName>
        <fullName evidence="4">Peptidase S33 tripeptidyl aminopeptidase-like C-terminal domain-containing protein</fullName>
    </recommendedName>
</protein>
<dbReference type="Pfam" id="PF08386">
    <property type="entry name" value="Abhydrolase_4"/>
    <property type="match status" value="1"/>
</dbReference>
<feature type="domain" description="Peptidase S33 tripeptidyl aminopeptidase-like C-terminal" evidence="4">
    <location>
        <begin position="436"/>
        <end position="530"/>
    </location>
</feature>
<sequence>MFCPLGPATLLTLGLLAKHVVAARAPTPRNDPSVLWSSCESFGVNSTDSNLQCGSLDVPMDYHDNSAGTARLAVIKYSATAPNKLGGPGESGVEAISESGQAFSRAFQGAFDIVSWDPRGVGYTFPGAVTCFNSSEEDANFWYHTVVSYINETISGRFDQQDLEELYSQVDSTKEKFKAFTAGCQNGPVGPYLKYIGTSSTVRDLVSLGDAIVGKGEPIDYWGISYGTVLGFNFVNMFPERVGHVILDGVVDPTSWVSFELAYSAFTNTEKTYSGLTDGCAKAGRVGCKLIELTGDNASGDDVKALLDFAHDAALELYRAGVEVPAEPGYFKYSLYHILYTPMMWSDYVNGPIYQFVALALQAAQAHNITTDGGFKYNVPSGNITIDQTGNPPSPNLTSYTTAAIVGADDFNDDKTTITNLFDIIVNVTRQDTATFGTVWDDGSFGWPVRSVERLAPFSPKQLKNPVLIIGNAADPITPFANAEKAANLLGDNAFLLEQLGFGHTSIAQFSSCTLGVMINFFANSTLPKGRTAQCPVDNTDLFPVLNGSSTTSKRSTLLRRWR</sequence>
<keyword evidence="2" id="KW-0378">Hydrolase</keyword>
<dbReference type="InterPro" id="IPR051601">
    <property type="entry name" value="Serine_prot/Carboxylest_S33"/>
</dbReference>